<dbReference type="PROSITE" id="PS51118">
    <property type="entry name" value="HTH_HXLR"/>
    <property type="match status" value="1"/>
</dbReference>
<dbReference type="SUPFAM" id="SSF46785">
    <property type="entry name" value="Winged helix' DNA-binding domain"/>
    <property type="match status" value="1"/>
</dbReference>
<keyword evidence="6" id="KW-1185">Reference proteome</keyword>
<evidence type="ECO:0000256" key="3">
    <source>
        <dbReference type="ARBA" id="ARBA00023163"/>
    </source>
</evidence>
<keyword evidence="1" id="KW-0805">Transcription regulation</keyword>
<dbReference type="EMBL" id="JAZEWV010000023">
    <property type="protein sequence ID" value="MEE4545009.1"/>
    <property type="molecule type" value="Genomic_DNA"/>
</dbReference>
<keyword evidence="3" id="KW-0804">Transcription</keyword>
<proteinExistence type="predicted"/>
<evidence type="ECO:0000256" key="2">
    <source>
        <dbReference type="ARBA" id="ARBA00023125"/>
    </source>
</evidence>
<dbReference type="InterPro" id="IPR002577">
    <property type="entry name" value="HTH_HxlR"/>
</dbReference>
<keyword evidence="2" id="KW-0238">DNA-binding</keyword>
<dbReference type="InterPro" id="IPR036390">
    <property type="entry name" value="WH_DNA-bd_sf"/>
</dbReference>
<evidence type="ECO:0000313" key="6">
    <source>
        <dbReference type="Proteomes" id="UP001344658"/>
    </source>
</evidence>
<reference evidence="5 6" key="1">
    <citation type="submission" date="2023-12" db="EMBL/GenBank/DDBJ databases">
        <title>Streptomyces sp. V4-01.</title>
        <authorList>
            <person name="Somphong A."/>
            <person name="Phongsopitanun W."/>
        </authorList>
    </citation>
    <scope>NUCLEOTIDE SEQUENCE [LARGE SCALE GENOMIC DNA]</scope>
    <source>
        <strain evidence="5 6">V4-01</strain>
    </source>
</reference>
<comment type="caution">
    <text evidence="5">The sequence shown here is derived from an EMBL/GenBank/DDBJ whole genome shotgun (WGS) entry which is preliminary data.</text>
</comment>
<dbReference type="InterPro" id="IPR036388">
    <property type="entry name" value="WH-like_DNA-bd_sf"/>
</dbReference>
<dbReference type="RefSeq" id="WP_330798267.1">
    <property type="nucleotide sequence ID" value="NZ_JAZEWV010000023.1"/>
</dbReference>
<dbReference type="PANTHER" id="PTHR33204:SF18">
    <property type="entry name" value="TRANSCRIPTIONAL REGULATORY PROTEIN"/>
    <property type="match status" value="1"/>
</dbReference>
<dbReference type="PANTHER" id="PTHR33204">
    <property type="entry name" value="TRANSCRIPTIONAL REGULATOR, MARR FAMILY"/>
    <property type="match status" value="1"/>
</dbReference>
<evidence type="ECO:0000313" key="5">
    <source>
        <dbReference type="EMBL" id="MEE4545009.1"/>
    </source>
</evidence>
<sequence length="166" mass="18406">MTDLRIDPATLPGRPCSAASALQLVGDRWALLAIREVSFGNHQFGQIARNTGAPTDRLAARLKDLVAAGVLERRPSPGNSRYQGYHLTQAGRDLGPVIRELVRWGDRWVVTEPPQRFWHTDPDSGERHELRSEVVCTVCGRQVEGRDLHRETVAAHWDQAGPTEAG</sequence>
<protein>
    <submittedName>
        <fullName evidence="5">Helix-turn-helix domain-containing protein</fullName>
    </submittedName>
</protein>
<evidence type="ECO:0000259" key="4">
    <source>
        <dbReference type="PROSITE" id="PS51118"/>
    </source>
</evidence>
<dbReference type="Proteomes" id="UP001344658">
    <property type="component" value="Unassembled WGS sequence"/>
</dbReference>
<dbReference type="Gene3D" id="1.10.10.10">
    <property type="entry name" value="Winged helix-like DNA-binding domain superfamily/Winged helix DNA-binding domain"/>
    <property type="match status" value="1"/>
</dbReference>
<feature type="domain" description="HTH hxlR-type" evidence="4">
    <location>
        <begin position="16"/>
        <end position="113"/>
    </location>
</feature>
<dbReference type="Pfam" id="PF01638">
    <property type="entry name" value="HxlR"/>
    <property type="match status" value="1"/>
</dbReference>
<evidence type="ECO:0000256" key="1">
    <source>
        <dbReference type="ARBA" id="ARBA00023015"/>
    </source>
</evidence>
<organism evidence="5 6">
    <name type="scientific">Actinacidiphila polyblastidii</name>
    <dbReference type="NCBI Taxonomy" id="3110430"/>
    <lineage>
        <taxon>Bacteria</taxon>
        <taxon>Bacillati</taxon>
        <taxon>Actinomycetota</taxon>
        <taxon>Actinomycetes</taxon>
        <taxon>Kitasatosporales</taxon>
        <taxon>Streptomycetaceae</taxon>
        <taxon>Actinacidiphila</taxon>
    </lineage>
</organism>
<name>A0ABU7PGQ8_9ACTN</name>
<accession>A0ABU7PGQ8</accession>
<gene>
    <name evidence="5" type="ORF">V2S66_23960</name>
</gene>